<evidence type="ECO:0000313" key="5">
    <source>
        <dbReference type="Proteomes" id="UP001283341"/>
    </source>
</evidence>
<keyword evidence="2" id="KW-0812">Transmembrane</keyword>
<feature type="transmembrane region" description="Helical" evidence="2">
    <location>
        <begin position="88"/>
        <end position="108"/>
    </location>
</feature>
<feature type="transmembrane region" description="Helical" evidence="2">
    <location>
        <begin position="64"/>
        <end position="82"/>
    </location>
</feature>
<gene>
    <name evidence="4" type="ORF">B0H66DRAFT_546142</name>
    <name evidence="3" type="ORF">B0H66DRAFT_571466</name>
</gene>
<feature type="transmembrane region" description="Helical" evidence="2">
    <location>
        <begin position="206"/>
        <end position="228"/>
    </location>
</feature>
<evidence type="ECO:0000313" key="3">
    <source>
        <dbReference type="EMBL" id="KAK3311775.1"/>
    </source>
</evidence>
<keyword evidence="2" id="KW-0472">Membrane</keyword>
<sequence>MKQLPFKPIFTFILLRIGAISYNRSLAHYTLEPIEEICLHQSDHETVKRLLHDFKARKKQEISFVRSAATLSAAAVIGAFSWPAITDAFWLATLLWQSSLWLSVFALISSAQDTLLEQIPDRLLDLDLSGAEVNALLRIVLKTSAETSDNDHPGNHLVADGWLIWVWQTPMMLMSLSWVAFLVGYALYIITPFINNRGTWTVHSTTAVISLIVGAGVVLNFYICSILARRSVKHVKTSQMERELNRRMNTNAEMEPRWSTDEPKGMATSKVFEA</sequence>
<feature type="compositionally biased region" description="Basic and acidic residues" evidence="1">
    <location>
        <begin position="254"/>
        <end position="264"/>
    </location>
</feature>
<name>A0AAE0IU14_9PEZI</name>
<dbReference type="Proteomes" id="UP001283341">
    <property type="component" value="Unassembled WGS sequence"/>
</dbReference>
<evidence type="ECO:0000256" key="2">
    <source>
        <dbReference type="SAM" id="Phobius"/>
    </source>
</evidence>
<proteinExistence type="predicted"/>
<reference evidence="4" key="2">
    <citation type="submission" date="2023-06" db="EMBL/GenBank/DDBJ databases">
        <authorList>
            <consortium name="Lawrence Berkeley National Laboratory"/>
            <person name="Haridas S."/>
            <person name="Hensen N."/>
            <person name="Bonometti L."/>
            <person name="Westerberg I."/>
            <person name="Brannstrom I.O."/>
            <person name="Guillou S."/>
            <person name="Cros-Aarteil S."/>
            <person name="Calhoun S."/>
            <person name="Kuo A."/>
            <person name="Mondo S."/>
            <person name="Pangilinan J."/>
            <person name="Riley R."/>
            <person name="Labutti K."/>
            <person name="Andreopoulos B."/>
            <person name="Lipzen A."/>
            <person name="Chen C."/>
            <person name="Yanf M."/>
            <person name="Daum C."/>
            <person name="Ng V."/>
            <person name="Clum A."/>
            <person name="Steindorff A."/>
            <person name="Ohm R."/>
            <person name="Martin F."/>
            <person name="Silar P."/>
            <person name="Natvig D."/>
            <person name="Lalanne C."/>
            <person name="Gautier V."/>
            <person name="Ament-Velasquez S.L."/>
            <person name="Kruys A."/>
            <person name="Hutchinson M.I."/>
            <person name="Powell A.J."/>
            <person name="Barry K."/>
            <person name="Miller A.N."/>
            <person name="Grigoriev I.V."/>
            <person name="Debuchy R."/>
            <person name="Gladieux P."/>
            <person name="Thoren M.H."/>
            <person name="Johannesson H."/>
        </authorList>
    </citation>
    <scope>NUCLEOTIDE SEQUENCE</scope>
    <source>
        <strain evidence="4">CBS 118394</strain>
    </source>
</reference>
<protein>
    <submittedName>
        <fullName evidence="4">Uncharacterized protein</fullName>
    </submittedName>
</protein>
<dbReference type="EMBL" id="JAUEDM010000001">
    <property type="protein sequence ID" value="KAK3331239.1"/>
    <property type="molecule type" value="Genomic_DNA"/>
</dbReference>
<organism evidence="4 5">
    <name type="scientific">Apodospora peruviana</name>
    <dbReference type="NCBI Taxonomy" id="516989"/>
    <lineage>
        <taxon>Eukaryota</taxon>
        <taxon>Fungi</taxon>
        <taxon>Dikarya</taxon>
        <taxon>Ascomycota</taxon>
        <taxon>Pezizomycotina</taxon>
        <taxon>Sordariomycetes</taxon>
        <taxon>Sordariomycetidae</taxon>
        <taxon>Sordariales</taxon>
        <taxon>Lasiosphaeriaceae</taxon>
        <taxon>Apodospora</taxon>
    </lineage>
</organism>
<comment type="caution">
    <text evidence="4">The sequence shown here is derived from an EMBL/GenBank/DDBJ whole genome shotgun (WGS) entry which is preliminary data.</text>
</comment>
<dbReference type="AlphaFoldDB" id="A0AAE0IU14"/>
<keyword evidence="2" id="KW-1133">Transmembrane helix</keyword>
<evidence type="ECO:0000313" key="4">
    <source>
        <dbReference type="EMBL" id="KAK3331239.1"/>
    </source>
</evidence>
<dbReference type="EMBL" id="JAUEDM010000026">
    <property type="protein sequence ID" value="KAK3311775.1"/>
    <property type="molecule type" value="Genomic_DNA"/>
</dbReference>
<feature type="transmembrane region" description="Helical" evidence="2">
    <location>
        <begin position="173"/>
        <end position="194"/>
    </location>
</feature>
<reference evidence="4" key="1">
    <citation type="journal article" date="2023" name="Mol. Phylogenet. Evol.">
        <title>Genome-scale phylogeny and comparative genomics of the fungal order Sordariales.</title>
        <authorList>
            <person name="Hensen N."/>
            <person name="Bonometti L."/>
            <person name="Westerberg I."/>
            <person name="Brannstrom I.O."/>
            <person name="Guillou S."/>
            <person name="Cros-Aarteil S."/>
            <person name="Calhoun S."/>
            <person name="Haridas S."/>
            <person name="Kuo A."/>
            <person name="Mondo S."/>
            <person name="Pangilinan J."/>
            <person name="Riley R."/>
            <person name="LaButti K."/>
            <person name="Andreopoulos B."/>
            <person name="Lipzen A."/>
            <person name="Chen C."/>
            <person name="Yan M."/>
            <person name="Daum C."/>
            <person name="Ng V."/>
            <person name="Clum A."/>
            <person name="Steindorff A."/>
            <person name="Ohm R.A."/>
            <person name="Martin F."/>
            <person name="Silar P."/>
            <person name="Natvig D.O."/>
            <person name="Lalanne C."/>
            <person name="Gautier V."/>
            <person name="Ament-Velasquez S.L."/>
            <person name="Kruys A."/>
            <person name="Hutchinson M.I."/>
            <person name="Powell A.J."/>
            <person name="Barry K."/>
            <person name="Miller A.N."/>
            <person name="Grigoriev I.V."/>
            <person name="Debuchy R."/>
            <person name="Gladieux P."/>
            <person name="Hiltunen Thoren M."/>
            <person name="Johannesson H."/>
        </authorList>
    </citation>
    <scope>NUCLEOTIDE SEQUENCE</scope>
    <source>
        <strain evidence="4">CBS 118394</strain>
    </source>
</reference>
<keyword evidence="5" id="KW-1185">Reference proteome</keyword>
<feature type="region of interest" description="Disordered" evidence="1">
    <location>
        <begin position="254"/>
        <end position="274"/>
    </location>
</feature>
<accession>A0AAE0IU14</accession>
<evidence type="ECO:0000256" key="1">
    <source>
        <dbReference type="SAM" id="MobiDB-lite"/>
    </source>
</evidence>